<evidence type="ECO:0000259" key="5">
    <source>
        <dbReference type="PROSITE" id="PS50186"/>
    </source>
</evidence>
<evidence type="ECO:0000313" key="8">
    <source>
        <dbReference type="Proteomes" id="UP000275078"/>
    </source>
</evidence>
<dbReference type="PROSITE" id="PS50010">
    <property type="entry name" value="DH_2"/>
    <property type="match status" value="1"/>
</dbReference>
<dbReference type="InterPro" id="IPR052233">
    <property type="entry name" value="Rho-type_GEFs"/>
</dbReference>
<dbReference type="Gene3D" id="2.30.29.30">
    <property type="entry name" value="Pleckstrin-homology domain (PH domain)/Phosphotyrosine-binding domain (PTB)"/>
    <property type="match status" value="1"/>
</dbReference>
<accession>A0A3N4HSY2</accession>
<evidence type="ECO:0000256" key="2">
    <source>
        <dbReference type="ARBA" id="ARBA00022658"/>
    </source>
</evidence>
<dbReference type="PROSITE" id="PS50219">
    <property type="entry name" value="CNH"/>
    <property type="match status" value="1"/>
</dbReference>
<dbReference type="FunFam" id="1.20.900.10:FF:000035">
    <property type="entry name" value="Rho guanyl nucleotide exchange factor"/>
    <property type="match status" value="1"/>
</dbReference>
<reference evidence="7 8" key="1">
    <citation type="journal article" date="2018" name="Nat. Ecol. Evol.">
        <title>Pezizomycetes genomes reveal the molecular basis of ectomycorrhizal truffle lifestyle.</title>
        <authorList>
            <person name="Murat C."/>
            <person name="Payen T."/>
            <person name="Noel B."/>
            <person name="Kuo A."/>
            <person name="Morin E."/>
            <person name="Chen J."/>
            <person name="Kohler A."/>
            <person name="Krizsan K."/>
            <person name="Balestrini R."/>
            <person name="Da Silva C."/>
            <person name="Montanini B."/>
            <person name="Hainaut M."/>
            <person name="Levati E."/>
            <person name="Barry K.W."/>
            <person name="Belfiori B."/>
            <person name="Cichocki N."/>
            <person name="Clum A."/>
            <person name="Dockter R.B."/>
            <person name="Fauchery L."/>
            <person name="Guy J."/>
            <person name="Iotti M."/>
            <person name="Le Tacon F."/>
            <person name="Lindquist E.A."/>
            <person name="Lipzen A."/>
            <person name="Malagnac F."/>
            <person name="Mello A."/>
            <person name="Molinier V."/>
            <person name="Miyauchi S."/>
            <person name="Poulain J."/>
            <person name="Riccioni C."/>
            <person name="Rubini A."/>
            <person name="Sitrit Y."/>
            <person name="Splivallo R."/>
            <person name="Traeger S."/>
            <person name="Wang M."/>
            <person name="Zifcakova L."/>
            <person name="Wipf D."/>
            <person name="Zambonelli A."/>
            <person name="Paolocci F."/>
            <person name="Nowrousian M."/>
            <person name="Ottonello S."/>
            <person name="Baldrian P."/>
            <person name="Spatafora J.W."/>
            <person name="Henrissat B."/>
            <person name="Nagy L.G."/>
            <person name="Aury J.M."/>
            <person name="Wincker P."/>
            <person name="Grigoriev I.V."/>
            <person name="Bonfante P."/>
            <person name="Martin F.M."/>
        </authorList>
    </citation>
    <scope>NUCLEOTIDE SEQUENCE [LARGE SCALE GENOMIC DNA]</scope>
    <source>
        <strain evidence="7 8">RN42</strain>
    </source>
</reference>
<dbReference type="SMART" id="SM00325">
    <property type="entry name" value="RhoGEF"/>
    <property type="match status" value="1"/>
</dbReference>
<dbReference type="InterPro" id="IPR001180">
    <property type="entry name" value="CNH_dom"/>
</dbReference>
<sequence length="1254" mass="141457">MADRQVHPQQRGGGDPRVYQQQQQQQQGYNGQQQQQQQFRGDAGYGGGAYGYQQGRSQTMTSGMGGYPQQGRSQTMTSQGSSQGGGGRQNGYPQQQQQQQQQYPQGYQQQQRPPPQQQRMAPQQQAYPQNYPPQQQQQQQQQAYAAQGRPFPQPMRMNSPAAPGGQYQAFSRGGPAPGRAYPPVAPALNSDPNRSRSLANPQAYAGMQPAVPARQSGGLQDGGYRPPSSQTHMARTTAQGRIVPERHDERAMSLTSYPHDREQTMSGRVIPHRRKESEDSTASEYQRHNTMPSNTHYNHAAKARTPSQASTISSSKTMSYSGDTQSLKNRPSMPNMSTTSTATPSRQSSGQTQVVAGSSRRPLVYPALLSRVADVFRERLVTGDRIKNELTYKSAFAGSEAVDLIMYIIKTNDRNLALLLGRALDAQKFFHDVTYDHRLRDSQVEVYQFRERLVDEDHGVNGVFTLLTECYSPTCTRDKLCYSIACPRRLEQQARLNMKPTGGLKRQDSRSSLHAEEEKEQKLWIQTVPKEIVDSVSDREKKRQEVICECIYTERDFVKDLEYLRDFWMKPLNLPASPIPEHRREKFIRTVFSNLPDVYSVNLSLAEALTKRQQQGAVVHNVGDIFLQHVPHFDPFIKYGANQLYGKYEFEKEKSSNPAFAKFVEERERMKESRKLELNGYLTKPTTRLARYPLLLEAILKATADDNPDKQDLPKAIAQIRDFLTKVNAESGKSENHFNLMQLNQQLIFRPGEHVDLKLTEEGRQLIFKGALRKTAEGGGDVNAFLFDHALLLVRIKMVNKREQYKVYRKPIPLELLVIAPNEDSPKSGVPKRPSSSLIPGNKNVLEAKKVDAMAGKGFPITFQHLGRRGYTMTLHTPTLVGRKKWMEHIETQQNVLRDRSSIYTKTNICEGFFTAGNRVNCLVPIDGGRKLVVGTDTGIFILDRRPRDGARSTPRKALEIPKVEQVDVLEEYATLLVLSEKAVLSYPVETLEQNDGSQLLNKRGKKIMGHTNFFKAGVCLGRVLVCCVKSSTLSSTVKVLEPLDSLARGKKQPALKKLLGGQDTLKPFKVCLLLSPFPACEFYIPAESSSIHFLRSKLCVGCSKGFEIVSLETLETQPLLDPADTSLDFIQRRESVKPVAIYRFAGEFLLNYSDFSFFVNRNGWRARPDWQIAWEGQPQSFALSYPYILAFEPSFVEIRSLETGGLVGILVERNVRMLHESTREIIYAYEDDNGDDVIASLDFWTNKKDNNKA</sequence>
<name>A0A3N4HSY2_ASCIM</name>
<feature type="compositionally biased region" description="Low complexity" evidence="3">
    <location>
        <begin position="305"/>
        <end position="321"/>
    </location>
</feature>
<dbReference type="PROSITE" id="PS50186">
    <property type="entry name" value="DEP"/>
    <property type="match status" value="1"/>
</dbReference>
<dbReference type="CDD" id="cd00160">
    <property type="entry name" value="RhoGEF"/>
    <property type="match status" value="1"/>
</dbReference>
<feature type="domain" description="CNH" evidence="6">
    <location>
        <begin position="917"/>
        <end position="1226"/>
    </location>
</feature>
<dbReference type="InterPro" id="IPR011993">
    <property type="entry name" value="PH-like_dom_sf"/>
</dbReference>
<dbReference type="InterPro" id="IPR000591">
    <property type="entry name" value="DEP_dom"/>
</dbReference>
<dbReference type="SUPFAM" id="SSF46785">
    <property type="entry name" value="Winged helix' DNA-binding domain"/>
    <property type="match status" value="1"/>
</dbReference>
<dbReference type="CDD" id="cd04435">
    <property type="entry name" value="DEP_fRom2"/>
    <property type="match status" value="1"/>
</dbReference>
<dbReference type="PANTHER" id="PTHR46572">
    <property type="entry name" value="RHO1 GDP-GTP EXCHANGE PROTEIN 1-RELATED"/>
    <property type="match status" value="1"/>
</dbReference>
<keyword evidence="8" id="KW-1185">Reference proteome</keyword>
<feature type="compositionally biased region" description="Polar residues" evidence="3">
    <location>
        <begin position="190"/>
        <end position="200"/>
    </location>
</feature>
<dbReference type="SMART" id="SM00036">
    <property type="entry name" value="CNH"/>
    <property type="match status" value="1"/>
</dbReference>
<dbReference type="InterPro" id="IPR036388">
    <property type="entry name" value="WH-like_DNA-bd_sf"/>
</dbReference>
<keyword evidence="2" id="KW-0344">Guanine-nucleotide releasing factor</keyword>
<evidence type="ECO:0000256" key="3">
    <source>
        <dbReference type="SAM" id="MobiDB-lite"/>
    </source>
</evidence>
<dbReference type="SUPFAM" id="SSF48065">
    <property type="entry name" value="DBL homology domain (DH-domain)"/>
    <property type="match status" value="1"/>
</dbReference>
<dbReference type="STRING" id="1160509.A0A3N4HSY2"/>
<feature type="compositionally biased region" description="Low complexity" evidence="3">
    <location>
        <begin position="69"/>
        <end position="81"/>
    </location>
</feature>
<dbReference type="Pfam" id="PF00780">
    <property type="entry name" value="CNH"/>
    <property type="match status" value="1"/>
</dbReference>
<dbReference type="Gene3D" id="1.20.900.10">
    <property type="entry name" value="Dbl homology (DH) domain"/>
    <property type="match status" value="1"/>
</dbReference>
<dbReference type="AlphaFoldDB" id="A0A3N4HSY2"/>
<evidence type="ECO:0000313" key="7">
    <source>
        <dbReference type="EMBL" id="RPA76809.1"/>
    </source>
</evidence>
<dbReference type="OrthoDB" id="2272012at2759"/>
<feature type="compositionally biased region" description="Polar residues" evidence="3">
    <location>
        <begin position="280"/>
        <end position="297"/>
    </location>
</feature>
<feature type="region of interest" description="Disordered" evidence="3">
    <location>
        <begin position="1"/>
        <end position="248"/>
    </location>
</feature>
<feature type="compositionally biased region" description="Polar residues" evidence="3">
    <location>
        <begin position="227"/>
        <end position="239"/>
    </location>
</feature>
<dbReference type="PANTHER" id="PTHR46572:SF2">
    <property type="entry name" value="RHO1 GDP-GTP EXCHANGE PROTEIN 1-RELATED"/>
    <property type="match status" value="1"/>
</dbReference>
<feature type="compositionally biased region" description="Low complexity" evidence="3">
    <location>
        <begin position="90"/>
        <end position="147"/>
    </location>
</feature>
<feature type="compositionally biased region" description="Polar residues" evidence="3">
    <location>
        <begin position="322"/>
        <end position="356"/>
    </location>
</feature>
<keyword evidence="1" id="KW-0597">Phosphoprotein</keyword>
<dbReference type="SUPFAM" id="SSF50729">
    <property type="entry name" value="PH domain-like"/>
    <property type="match status" value="1"/>
</dbReference>
<feature type="region of interest" description="Disordered" evidence="3">
    <location>
        <begin position="272"/>
        <end position="357"/>
    </location>
</feature>
<evidence type="ECO:0000259" key="4">
    <source>
        <dbReference type="PROSITE" id="PS50010"/>
    </source>
</evidence>
<dbReference type="Pfam" id="PF15405">
    <property type="entry name" value="PH_5"/>
    <property type="match status" value="1"/>
</dbReference>
<dbReference type="InterPro" id="IPR035899">
    <property type="entry name" value="DBL_dom_sf"/>
</dbReference>
<dbReference type="InterPro" id="IPR036390">
    <property type="entry name" value="WH_DNA-bd_sf"/>
</dbReference>
<feature type="compositionally biased region" description="Low complexity" evidence="3">
    <location>
        <begin position="173"/>
        <end position="182"/>
    </location>
</feature>
<proteinExistence type="predicted"/>
<dbReference type="GO" id="GO:0035556">
    <property type="term" value="P:intracellular signal transduction"/>
    <property type="evidence" value="ECO:0007669"/>
    <property type="project" value="InterPro"/>
</dbReference>
<feature type="compositionally biased region" description="Low complexity" evidence="3">
    <location>
        <begin position="19"/>
        <end position="38"/>
    </location>
</feature>
<feature type="domain" description="DEP" evidence="5">
    <location>
        <begin position="376"/>
        <end position="451"/>
    </location>
</feature>
<dbReference type="Pfam" id="PF00610">
    <property type="entry name" value="DEP"/>
    <property type="match status" value="1"/>
</dbReference>
<evidence type="ECO:0000259" key="6">
    <source>
        <dbReference type="PROSITE" id="PS50219"/>
    </source>
</evidence>
<dbReference type="EMBL" id="ML119737">
    <property type="protein sequence ID" value="RPA76809.1"/>
    <property type="molecule type" value="Genomic_DNA"/>
</dbReference>
<dbReference type="Pfam" id="PF00621">
    <property type="entry name" value="RhoGEF"/>
    <property type="match status" value="1"/>
</dbReference>
<feature type="domain" description="DH" evidence="4">
    <location>
        <begin position="542"/>
        <end position="730"/>
    </location>
</feature>
<protein>
    <submittedName>
        <fullName evidence="7">CNH-domain-containing protein</fullName>
    </submittedName>
</protein>
<evidence type="ECO:0000256" key="1">
    <source>
        <dbReference type="ARBA" id="ARBA00022553"/>
    </source>
</evidence>
<dbReference type="GO" id="GO:0005085">
    <property type="term" value="F:guanyl-nucleotide exchange factor activity"/>
    <property type="evidence" value="ECO:0007669"/>
    <property type="project" value="UniProtKB-KW"/>
</dbReference>
<dbReference type="InterPro" id="IPR000219">
    <property type="entry name" value="DH_dom"/>
</dbReference>
<dbReference type="Proteomes" id="UP000275078">
    <property type="component" value="Unassembled WGS sequence"/>
</dbReference>
<gene>
    <name evidence="7" type="ORF">BJ508DRAFT_213373</name>
</gene>
<organism evidence="7 8">
    <name type="scientific">Ascobolus immersus RN42</name>
    <dbReference type="NCBI Taxonomy" id="1160509"/>
    <lineage>
        <taxon>Eukaryota</taxon>
        <taxon>Fungi</taxon>
        <taxon>Dikarya</taxon>
        <taxon>Ascomycota</taxon>
        <taxon>Pezizomycotina</taxon>
        <taxon>Pezizomycetes</taxon>
        <taxon>Pezizales</taxon>
        <taxon>Ascobolaceae</taxon>
        <taxon>Ascobolus</taxon>
    </lineage>
</organism>
<dbReference type="SMART" id="SM00049">
    <property type="entry name" value="DEP"/>
    <property type="match status" value="1"/>
</dbReference>
<dbReference type="Gene3D" id="1.10.10.10">
    <property type="entry name" value="Winged helix-like DNA-binding domain superfamily/Winged helix DNA-binding domain"/>
    <property type="match status" value="1"/>
</dbReference>
<dbReference type="InterPro" id="IPR041675">
    <property type="entry name" value="PH_5"/>
</dbReference>